<comment type="caution">
    <text evidence="2">The sequence shown here is derived from an EMBL/GenBank/DDBJ whole genome shotgun (WGS) entry which is preliminary data.</text>
</comment>
<accession>A0ABS5AS08</accession>
<gene>
    <name evidence="2" type="ORF">JOF53_008241</name>
</gene>
<evidence type="ECO:0000313" key="3">
    <source>
        <dbReference type="Proteomes" id="UP001519363"/>
    </source>
</evidence>
<feature type="region of interest" description="Disordered" evidence="1">
    <location>
        <begin position="1"/>
        <end position="34"/>
    </location>
</feature>
<dbReference type="Proteomes" id="UP001519363">
    <property type="component" value="Unassembled WGS sequence"/>
</dbReference>
<reference evidence="2 3" key="1">
    <citation type="submission" date="2021-03" db="EMBL/GenBank/DDBJ databases">
        <title>Sequencing the genomes of 1000 actinobacteria strains.</title>
        <authorList>
            <person name="Klenk H.-P."/>
        </authorList>
    </citation>
    <scope>NUCLEOTIDE SEQUENCE [LARGE SCALE GENOMIC DNA]</scope>
    <source>
        <strain evidence="2 3">DSM 44580</strain>
    </source>
</reference>
<protein>
    <recommendedName>
        <fullName evidence="4">AraC family transcriptional regulator</fullName>
    </recommendedName>
</protein>
<sequence length="60" mass="6435">MAAARTERDARPFSPRARTRGVPPHGGVARRGTVELGPGDLVLMPASVNGEWAANPENWQ</sequence>
<proteinExistence type="predicted"/>
<evidence type="ECO:0008006" key="4">
    <source>
        <dbReference type="Google" id="ProtNLM"/>
    </source>
</evidence>
<keyword evidence="3" id="KW-1185">Reference proteome</keyword>
<name>A0ABS5AS08_9PSEU</name>
<dbReference type="EMBL" id="JAGIOO010000001">
    <property type="protein sequence ID" value="MBP2479369.1"/>
    <property type="molecule type" value="Genomic_DNA"/>
</dbReference>
<evidence type="ECO:0000313" key="2">
    <source>
        <dbReference type="EMBL" id="MBP2479369.1"/>
    </source>
</evidence>
<organism evidence="2 3">
    <name type="scientific">Crossiella equi</name>
    <dbReference type="NCBI Taxonomy" id="130796"/>
    <lineage>
        <taxon>Bacteria</taxon>
        <taxon>Bacillati</taxon>
        <taxon>Actinomycetota</taxon>
        <taxon>Actinomycetes</taxon>
        <taxon>Pseudonocardiales</taxon>
        <taxon>Pseudonocardiaceae</taxon>
        <taxon>Crossiella</taxon>
    </lineage>
</organism>
<evidence type="ECO:0000256" key="1">
    <source>
        <dbReference type="SAM" id="MobiDB-lite"/>
    </source>
</evidence>
<feature type="compositionally biased region" description="Basic and acidic residues" evidence="1">
    <location>
        <begin position="1"/>
        <end position="11"/>
    </location>
</feature>
<dbReference type="RefSeq" id="WP_143342506.1">
    <property type="nucleotide sequence ID" value="NZ_JAGIOO010000001.1"/>
</dbReference>